<keyword evidence="2" id="KW-0012">Acyltransferase</keyword>
<dbReference type="GO" id="GO:0019698">
    <property type="term" value="P:D-galacturonate catabolic process"/>
    <property type="evidence" value="ECO:0007669"/>
    <property type="project" value="TreeGrafter"/>
</dbReference>
<dbReference type="AlphaFoldDB" id="A0A921EBE8"/>
<proteinExistence type="predicted"/>
<dbReference type="PANTHER" id="PTHR30068">
    <property type="entry name" value="URONATE ISOMERASE"/>
    <property type="match status" value="1"/>
</dbReference>
<reference evidence="2" key="2">
    <citation type="submission" date="2021-09" db="EMBL/GenBank/DDBJ databases">
        <authorList>
            <person name="Gilroy R."/>
        </authorList>
    </citation>
    <scope>NUCLEOTIDE SEQUENCE</scope>
    <source>
        <strain evidence="2">4100</strain>
    </source>
</reference>
<dbReference type="Proteomes" id="UP000711407">
    <property type="component" value="Unassembled WGS sequence"/>
</dbReference>
<name>A0A921EBE8_9BACT</name>
<evidence type="ECO:0000313" key="2">
    <source>
        <dbReference type="EMBL" id="HJE39697.1"/>
    </source>
</evidence>
<dbReference type="GO" id="GO:0042840">
    <property type="term" value="P:D-glucuronate catabolic process"/>
    <property type="evidence" value="ECO:0007669"/>
    <property type="project" value="TreeGrafter"/>
</dbReference>
<accession>A0A921EBE8</accession>
<gene>
    <name evidence="2" type="ORF">K8V47_08090</name>
</gene>
<dbReference type="PANTHER" id="PTHR30068:SF3">
    <property type="entry name" value="PHOSPHOLIPID_GLYCEROL ACYLTRANSFERASE DOMAIN-CONTAINING PROTEIN"/>
    <property type="match status" value="1"/>
</dbReference>
<dbReference type="Pfam" id="PF01553">
    <property type="entry name" value="Acyltransferase"/>
    <property type="match status" value="1"/>
</dbReference>
<feature type="domain" description="Phospholipid/glycerol acyltransferase" evidence="1">
    <location>
        <begin position="59"/>
        <end position="170"/>
    </location>
</feature>
<evidence type="ECO:0000313" key="3">
    <source>
        <dbReference type="Proteomes" id="UP000711407"/>
    </source>
</evidence>
<protein>
    <submittedName>
        <fullName evidence="2">1-acyl-sn-glycerol-3-phosphate acyltransferase</fullName>
    </submittedName>
</protein>
<reference evidence="2" key="1">
    <citation type="journal article" date="2021" name="PeerJ">
        <title>Extensive microbial diversity within the chicken gut microbiome revealed by metagenomics and culture.</title>
        <authorList>
            <person name="Gilroy R."/>
            <person name="Ravi A."/>
            <person name="Getino M."/>
            <person name="Pursley I."/>
            <person name="Horton D.L."/>
            <person name="Alikhan N.F."/>
            <person name="Baker D."/>
            <person name="Gharbi K."/>
            <person name="Hall N."/>
            <person name="Watson M."/>
            <person name="Adriaenssens E.M."/>
            <person name="Foster-Nyarko E."/>
            <person name="Jarju S."/>
            <person name="Secka A."/>
            <person name="Antonio M."/>
            <person name="Oren A."/>
            <person name="Chaudhuri R.R."/>
            <person name="La Ragione R."/>
            <person name="Hildebrand F."/>
            <person name="Pallen M.J."/>
        </authorList>
    </citation>
    <scope>NUCLEOTIDE SEQUENCE</scope>
    <source>
        <strain evidence="2">4100</strain>
    </source>
</reference>
<dbReference type="EMBL" id="DYXT01000041">
    <property type="protein sequence ID" value="HJE39697.1"/>
    <property type="molecule type" value="Genomic_DNA"/>
</dbReference>
<sequence length="369" mass="42305">MAELVEEPGFEHAVRWVMPDVDYAEFVKELLNVPDKNTLQTDVMGPFLEFLASKTTDGITYDGIENVPDDHASTFITNHRDIVLDASFLNLCFLRNGKPTSEIAIGDNLLIYEWIADLVKINKSFIVKRNLKMTQALKAAMQLSAYIHYAIMQKHESVWIAQREGRAKDSNDVTQESLMKMLALEGKGTTAQNLEMIHLTPVSISYEYDPNDYLKAKEFLLKERDPEFKKSQHDDLLSMETGLLQYKGRVHFSISKDLSPLIARIPANAKRLDVIQQVCSMVDNEIHLGYKIYPINYIAADLLKENAAYADHYTPAECDAFDEYIERQIDKIDVPDLTPADRHFLRKKMFEMYANPLYNKLAAQQRQNS</sequence>
<comment type="caution">
    <text evidence="2">The sequence shown here is derived from an EMBL/GenBank/DDBJ whole genome shotgun (WGS) entry which is preliminary data.</text>
</comment>
<dbReference type="InterPro" id="IPR002123">
    <property type="entry name" value="Plipid/glycerol_acylTrfase"/>
</dbReference>
<dbReference type="GO" id="GO:0016746">
    <property type="term" value="F:acyltransferase activity"/>
    <property type="evidence" value="ECO:0007669"/>
    <property type="project" value="UniProtKB-KW"/>
</dbReference>
<keyword evidence="2" id="KW-0808">Transferase</keyword>
<evidence type="ECO:0000259" key="1">
    <source>
        <dbReference type="Pfam" id="PF01553"/>
    </source>
</evidence>
<organism evidence="2 3">
    <name type="scientific">Candidatus Amulumruptor caecigallinarius</name>
    <dbReference type="NCBI Taxonomy" id="2109911"/>
    <lineage>
        <taxon>Bacteria</taxon>
        <taxon>Pseudomonadati</taxon>
        <taxon>Bacteroidota</taxon>
        <taxon>Bacteroidia</taxon>
        <taxon>Bacteroidales</taxon>
        <taxon>Muribaculaceae</taxon>
        <taxon>Candidatus Amulumruptor</taxon>
    </lineage>
</organism>